<evidence type="ECO:0000256" key="6">
    <source>
        <dbReference type="ARBA" id="ARBA00049024"/>
    </source>
</evidence>
<dbReference type="EC" id="1.2.1.41" evidence="7"/>
<evidence type="ECO:0000256" key="1">
    <source>
        <dbReference type="ARBA" id="ARBA00004985"/>
    </source>
</evidence>
<keyword evidence="7" id="KW-0963">Cytoplasm</keyword>
<reference evidence="9 10" key="1">
    <citation type="submission" date="2023-07" db="EMBL/GenBank/DDBJ databases">
        <title>Sorghum-associated microbial communities from plants grown in Nebraska, USA.</title>
        <authorList>
            <person name="Schachtman D."/>
        </authorList>
    </citation>
    <scope>NUCLEOTIDE SEQUENCE [LARGE SCALE GENOMIC DNA]</scope>
    <source>
        <strain evidence="9 10">4129</strain>
    </source>
</reference>
<keyword evidence="5 7" id="KW-0560">Oxidoreductase</keyword>
<evidence type="ECO:0000313" key="9">
    <source>
        <dbReference type="EMBL" id="MDR7212616.1"/>
    </source>
</evidence>
<dbReference type="InterPro" id="IPR016161">
    <property type="entry name" value="Ald_DH/histidinol_DH"/>
</dbReference>
<dbReference type="InterPro" id="IPR000965">
    <property type="entry name" value="GPR_dom"/>
</dbReference>
<dbReference type="HAMAP" id="MF_00412">
    <property type="entry name" value="ProA"/>
    <property type="match status" value="1"/>
</dbReference>
<comment type="similarity">
    <text evidence="7">Belongs to the gamma-glutamyl phosphate reductase family.</text>
</comment>
<keyword evidence="10" id="KW-1185">Reference proteome</keyword>
<gene>
    <name evidence="7" type="primary">proA</name>
    <name evidence="9" type="ORF">J2W48_004581</name>
</gene>
<evidence type="ECO:0000313" key="10">
    <source>
        <dbReference type="Proteomes" id="UP001269081"/>
    </source>
</evidence>
<comment type="pathway">
    <text evidence="1 7">Amino-acid biosynthesis; L-proline biosynthesis; L-glutamate 5-semialdehyde from L-glutamate: step 2/2.</text>
</comment>
<comment type="caution">
    <text evidence="9">The sequence shown here is derived from an EMBL/GenBank/DDBJ whole genome shotgun (WGS) entry which is preliminary data.</text>
</comment>
<sequence length="397" mass="44441">MNPLSIEKRNLVLHSMAKLVEQERSQIIQVNKEDLNAYDGSDLAMEERLKVDDKKVDEMILSLNQLASQDDPVGVERFHFVHDNGIRVTNKTAVFGTVLIIYESRPDVTIEAGGIAFKSGNKILLKGGKEALQSNLKIVSLWHQALEENGISTEWVEYLNYNRTETQAFLENPTQKVDLIVPRGGEKLIEFVKKHATCPVIVSGRGNNFVYVQQEADLEIALKVILNAKTAKISACNAVDKVLIDNRMDNFEGFTAMLIEELTEANVEILVDNSLETFKNTKLLSDENIWYEEFLDYKIVIGTVNSDSEAIAKINKYCGGHSASIITINDEIAQNFMESIDAAAVYQNVSTRFTDGFQLGLGGELAISTDKLHQRGPIGLQHLVTNKWYIYGEGQIR</sequence>
<dbReference type="PIRSF" id="PIRSF000151">
    <property type="entry name" value="GPR"/>
    <property type="match status" value="1"/>
</dbReference>
<dbReference type="Gene3D" id="3.40.309.10">
    <property type="entry name" value="Aldehyde Dehydrogenase, Chain A, domain 2"/>
    <property type="match status" value="1"/>
</dbReference>
<dbReference type="GO" id="GO:0004350">
    <property type="term" value="F:glutamate-5-semialdehyde dehydrogenase activity"/>
    <property type="evidence" value="ECO:0007669"/>
    <property type="project" value="UniProtKB-EC"/>
</dbReference>
<comment type="subcellular location">
    <subcellularLocation>
        <location evidence="7">Cytoplasm</location>
    </subcellularLocation>
</comment>
<name>A0ABU1YEE0_9FLAO</name>
<dbReference type="Gene3D" id="3.40.605.10">
    <property type="entry name" value="Aldehyde Dehydrogenase, Chain A, domain 1"/>
    <property type="match status" value="1"/>
</dbReference>
<dbReference type="PANTHER" id="PTHR11063:SF8">
    <property type="entry name" value="DELTA-1-PYRROLINE-5-CARBOXYLATE SYNTHASE"/>
    <property type="match status" value="1"/>
</dbReference>
<dbReference type="Proteomes" id="UP001269081">
    <property type="component" value="Unassembled WGS sequence"/>
</dbReference>
<evidence type="ECO:0000256" key="4">
    <source>
        <dbReference type="ARBA" id="ARBA00022857"/>
    </source>
</evidence>
<dbReference type="InterPro" id="IPR016162">
    <property type="entry name" value="Ald_DH_N"/>
</dbReference>
<evidence type="ECO:0000259" key="8">
    <source>
        <dbReference type="Pfam" id="PF00171"/>
    </source>
</evidence>
<dbReference type="InterPro" id="IPR016163">
    <property type="entry name" value="Ald_DH_C"/>
</dbReference>
<evidence type="ECO:0000256" key="2">
    <source>
        <dbReference type="ARBA" id="ARBA00022605"/>
    </source>
</evidence>
<dbReference type="NCBIfam" id="NF001221">
    <property type="entry name" value="PRK00197.1"/>
    <property type="match status" value="1"/>
</dbReference>
<keyword evidence="2 7" id="KW-0028">Amino-acid biosynthesis</keyword>
<keyword evidence="3 7" id="KW-0641">Proline biosynthesis</keyword>
<dbReference type="InterPro" id="IPR012134">
    <property type="entry name" value="Glu-5-SA_DH"/>
</dbReference>
<protein>
    <recommendedName>
        <fullName evidence="7">Gamma-glutamyl phosphate reductase</fullName>
        <shortName evidence="7">GPR</shortName>
        <ecNumber evidence="7">1.2.1.41</ecNumber>
    </recommendedName>
    <alternativeName>
        <fullName evidence="7">Glutamate-5-semialdehyde dehydrogenase</fullName>
    </alternativeName>
    <alternativeName>
        <fullName evidence="7">Glutamyl-gamma-semialdehyde dehydrogenase</fullName>
        <shortName evidence="7">GSA dehydrogenase</shortName>
    </alternativeName>
</protein>
<evidence type="ECO:0000256" key="7">
    <source>
        <dbReference type="HAMAP-Rule" id="MF_00412"/>
    </source>
</evidence>
<comment type="catalytic activity">
    <reaction evidence="6 7">
        <text>L-glutamate 5-semialdehyde + phosphate + NADP(+) = L-glutamyl 5-phosphate + NADPH + H(+)</text>
        <dbReference type="Rhea" id="RHEA:19541"/>
        <dbReference type="ChEBI" id="CHEBI:15378"/>
        <dbReference type="ChEBI" id="CHEBI:43474"/>
        <dbReference type="ChEBI" id="CHEBI:57783"/>
        <dbReference type="ChEBI" id="CHEBI:58066"/>
        <dbReference type="ChEBI" id="CHEBI:58274"/>
        <dbReference type="ChEBI" id="CHEBI:58349"/>
        <dbReference type="EC" id="1.2.1.41"/>
    </reaction>
</comment>
<evidence type="ECO:0000256" key="3">
    <source>
        <dbReference type="ARBA" id="ARBA00022650"/>
    </source>
</evidence>
<dbReference type="PANTHER" id="PTHR11063">
    <property type="entry name" value="GLUTAMATE SEMIALDEHYDE DEHYDROGENASE"/>
    <property type="match status" value="1"/>
</dbReference>
<dbReference type="InterPro" id="IPR015590">
    <property type="entry name" value="Aldehyde_DH_dom"/>
</dbReference>
<dbReference type="EMBL" id="JAVDWQ010000028">
    <property type="protein sequence ID" value="MDR7212616.1"/>
    <property type="molecule type" value="Genomic_DNA"/>
</dbReference>
<dbReference type="SUPFAM" id="SSF53720">
    <property type="entry name" value="ALDH-like"/>
    <property type="match status" value="1"/>
</dbReference>
<feature type="domain" description="Aldehyde dehydrogenase" evidence="8">
    <location>
        <begin position="4"/>
        <end position="267"/>
    </location>
</feature>
<comment type="function">
    <text evidence="7">Catalyzes the NADPH-dependent reduction of L-glutamate 5-phosphate into L-glutamate 5-semialdehyde and phosphate. The product spontaneously undergoes cyclization to form 1-pyrroline-5-carboxylate.</text>
</comment>
<dbReference type="RefSeq" id="WP_310284336.1">
    <property type="nucleotide sequence ID" value="NZ_JAVDWQ010000028.1"/>
</dbReference>
<accession>A0ABU1YEE0</accession>
<dbReference type="Pfam" id="PF00171">
    <property type="entry name" value="Aldedh"/>
    <property type="match status" value="1"/>
</dbReference>
<evidence type="ECO:0000256" key="5">
    <source>
        <dbReference type="ARBA" id="ARBA00023002"/>
    </source>
</evidence>
<organism evidence="9 10">
    <name type="scientific">Flavobacterium piscis</name>
    <dbReference type="NCBI Taxonomy" id="1114874"/>
    <lineage>
        <taxon>Bacteria</taxon>
        <taxon>Pseudomonadati</taxon>
        <taxon>Bacteroidota</taxon>
        <taxon>Flavobacteriia</taxon>
        <taxon>Flavobacteriales</taxon>
        <taxon>Flavobacteriaceae</taxon>
        <taxon>Flavobacterium</taxon>
    </lineage>
</organism>
<dbReference type="CDD" id="cd07079">
    <property type="entry name" value="ALDH_F18-19_ProA-GPR"/>
    <property type="match status" value="1"/>
</dbReference>
<dbReference type="NCBIfam" id="TIGR00407">
    <property type="entry name" value="proA"/>
    <property type="match status" value="1"/>
</dbReference>
<proteinExistence type="inferred from homology"/>
<keyword evidence="4 7" id="KW-0521">NADP</keyword>